<dbReference type="Gene3D" id="3.30.160.660">
    <property type="match status" value="1"/>
</dbReference>
<dbReference type="NCBIfam" id="TIGR03604">
    <property type="entry name" value="TOMM_cyclo_SagD"/>
    <property type="match status" value="1"/>
</dbReference>
<dbReference type="EMBL" id="CP003050">
    <property type="protein sequence ID" value="AGB17616.1"/>
    <property type="molecule type" value="Genomic_DNA"/>
</dbReference>
<reference evidence="3" key="1">
    <citation type="submission" date="2011-09" db="EMBL/GenBank/DDBJ databases">
        <title>Complete sequence of Halovivax ruber XH-70.</title>
        <authorList>
            <consortium name="US DOE Joint Genome Institute"/>
            <person name="Lucas S."/>
            <person name="Han J."/>
            <person name="Lapidus A."/>
            <person name="Cheng J.-F."/>
            <person name="Goodwin L."/>
            <person name="Pitluck S."/>
            <person name="Peters L."/>
            <person name="Mikhailova N."/>
            <person name="Davenport K."/>
            <person name="Detter J.C."/>
            <person name="Han C."/>
            <person name="Tapia R."/>
            <person name="Land M."/>
            <person name="Hauser L."/>
            <person name="Kyrpides N."/>
            <person name="Ivanova N."/>
            <person name="Pagani I."/>
            <person name="Sproer C."/>
            <person name="Anderson I."/>
            <person name="Woyke T."/>
        </authorList>
    </citation>
    <scope>NUCLEOTIDE SEQUENCE</scope>
    <source>
        <strain evidence="3">XH-70</strain>
    </source>
</reference>
<dbReference type="KEGG" id="hru:Halru_3050"/>
<dbReference type="HOGENOM" id="CLU_020793_2_1_2"/>
<dbReference type="Gene3D" id="3.30.1330.230">
    <property type="match status" value="1"/>
</dbReference>
<accession>L0IH95</accession>
<protein>
    <submittedName>
        <fullName evidence="3">Bacteriocin biosynthesis docking scaffold, SagD family</fullName>
    </submittedName>
</protein>
<dbReference type="GeneID" id="14378122"/>
<dbReference type="AlphaFoldDB" id="L0IH95"/>
<dbReference type="eggNOG" id="arCOG02882">
    <property type="taxonomic scope" value="Archaea"/>
</dbReference>
<dbReference type="RefSeq" id="WP_015302201.1">
    <property type="nucleotide sequence ID" value="NC_019964.1"/>
</dbReference>
<organism evidence="3 4">
    <name type="scientific">Halovivax ruber (strain DSM 18193 / JCM 13892 / XH-70)</name>
    <dbReference type="NCBI Taxonomy" id="797302"/>
    <lineage>
        <taxon>Archaea</taxon>
        <taxon>Methanobacteriati</taxon>
        <taxon>Methanobacteriota</taxon>
        <taxon>Stenosarchaea group</taxon>
        <taxon>Halobacteria</taxon>
        <taxon>Halobacteriales</taxon>
        <taxon>Natrialbaceae</taxon>
        <taxon>Halovivax</taxon>
    </lineage>
</organism>
<evidence type="ECO:0000313" key="4">
    <source>
        <dbReference type="Proteomes" id="UP000010846"/>
    </source>
</evidence>
<dbReference type="PANTHER" id="PTHR37809">
    <property type="entry name" value="RIBOSOMAL PROTEIN S12 METHYLTHIOTRANSFERASE ACCESSORY FACTOR YCAO"/>
    <property type="match status" value="1"/>
</dbReference>
<proteinExistence type="predicted"/>
<feature type="compositionally biased region" description="Basic and acidic residues" evidence="1">
    <location>
        <begin position="411"/>
        <end position="420"/>
    </location>
</feature>
<dbReference type="PROSITE" id="PS51664">
    <property type="entry name" value="YCAO"/>
    <property type="match status" value="1"/>
</dbReference>
<dbReference type="InterPro" id="IPR003776">
    <property type="entry name" value="YcaO-like_dom"/>
</dbReference>
<keyword evidence="4" id="KW-1185">Reference proteome</keyword>
<dbReference type="InterPro" id="IPR027624">
    <property type="entry name" value="TOMM_cyclo_SagD"/>
</dbReference>
<dbReference type="PANTHER" id="PTHR37809:SF1">
    <property type="entry name" value="RIBOSOMAL PROTEIN S12 METHYLTHIOTRANSFERASE ACCESSORY FACTOR YCAO"/>
    <property type="match status" value="1"/>
</dbReference>
<dbReference type="STRING" id="797302.Halru_3050"/>
<evidence type="ECO:0000256" key="1">
    <source>
        <dbReference type="SAM" id="MobiDB-lite"/>
    </source>
</evidence>
<feature type="region of interest" description="Disordered" evidence="1">
    <location>
        <begin position="406"/>
        <end position="426"/>
    </location>
</feature>
<dbReference type="OrthoDB" id="7433at2157"/>
<dbReference type="Gene3D" id="3.30.40.250">
    <property type="match status" value="1"/>
</dbReference>
<gene>
    <name evidence="3" type="ordered locus">Halru_3050</name>
</gene>
<dbReference type="Pfam" id="PF02624">
    <property type="entry name" value="YcaO"/>
    <property type="match status" value="1"/>
</dbReference>
<name>L0IH95_HALRX</name>
<sequence length="426" mass="46889">MSGDGRAVVDPQYQRLIGKKTGLVNSLYGLQQSRGQPEASLSQPITASVGWLAEADGELELALGGKGQTLESSYLSAIGETVERYSLCFPEPDDFVTASYDELAAREAVIDFEYLDIYSEAIRDERLAPLTRETEISWTAGTHLITGEDIYVPVQLVWMQFGPDYHEHPRFLGTSNGAAAGSSLTNALLGSLYELIERDAFMKMWCRQETPDRVDLSSMPDVRAFVDERIPQEHISVQPVVYDSPLAVTSVGGALINERDERPKFILGGNTSVSPAEAVRGAIVESIQGLPFIAEIAMNHDPSELDPGHAEDNFEENVLYYALPENFDEVAFIVDGDHETCPTDRETSGWDKRDELDYCLEELDRVGYTPIGFDVTTPDVARAGPRVTKVIVPELVPITPPGTLPVNHPAFDGERDELTAKPHPYA</sequence>
<evidence type="ECO:0000313" key="3">
    <source>
        <dbReference type="EMBL" id="AGB17616.1"/>
    </source>
</evidence>
<dbReference type="Proteomes" id="UP000010846">
    <property type="component" value="Chromosome"/>
</dbReference>
<evidence type="ECO:0000259" key="2">
    <source>
        <dbReference type="PROSITE" id="PS51664"/>
    </source>
</evidence>
<feature type="domain" description="YcaO" evidence="2">
    <location>
        <begin position="65"/>
        <end position="426"/>
    </location>
</feature>